<dbReference type="InterPro" id="IPR001845">
    <property type="entry name" value="HTH_ArsR_DNA-bd_dom"/>
</dbReference>
<dbReference type="PROSITE" id="PS00894">
    <property type="entry name" value="HTH_DEOR_1"/>
    <property type="match status" value="1"/>
</dbReference>
<evidence type="ECO:0000313" key="6">
    <source>
        <dbReference type="EMBL" id="MRG60300.1"/>
    </source>
</evidence>
<dbReference type="AlphaFoldDB" id="A0A6I2FC80"/>
<evidence type="ECO:0000313" key="7">
    <source>
        <dbReference type="Proteomes" id="UP000431080"/>
    </source>
</evidence>
<dbReference type="GO" id="GO:0003677">
    <property type="term" value="F:DNA binding"/>
    <property type="evidence" value="ECO:0007669"/>
    <property type="project" value="UniProtKB-KW"/>
</dbReference>
<dbReference type="InterPro" id="IPR036388">
    <property type="entry name" value="WH-like_DNA-bd_sf"/>
</dbReference>
<dbReference type="EMBL" id="WJIF01000005">
    <property type="protein sequence ID" value="MRG60300.1"/>
    <property type="molecule type" value="Genomic_DNA"/>
</dbReference>
<dbReference type="Gene3D" id="1.10.10.10">
    <property type="entry name" value="Winged helix-like DNA-binding domain superfamily/Winged helix DNA-binding domain"/>
    <property type="match status" value="1"/>
</dbReference>
<evidence type="ECO:0000256" key="2">
    <source>
        <dbReference type="ARBA" id="ARBA00023125"/>
    </source>
</evidence>
<keyword evidence="3" id="KW-0804">Transcription</keyword>
<dbReference type="InterPro" id="IPR036390">
    <property type="entry name" value="WH_DNA-bd_sf"/>
</dbReference>
<feature type="domain" description="HTH arsR-type" evidence="4">
    <location>
        <begin position="1"/>
        <end position="84"/>
    </location>
</feature>
<keyword evidence="2" id="KW-0238">DNA-binding</keyword>
<dbReference type="InterPro" id="IPR018356">
    <property type="entry name" value="Tscrpt_reg_HTH_DeoR_CS"/>
</dbReference>
<sequence length="277" mass="29164">MFTDERRQVILSALAVHRSISVADLARMVRSSEITVRRDLKALEDTGHLVRHRGGASVARSTMDEPTYREKTVVAAAQKLAMAELAADLVDDGDVVMLCAGTTTQAVATRLARRRLMVATTSLLVADALADAPDVEVLLIGGILRGNIRAAIGGEAERAVARLRFQTVFLSGNGLTAANGLTTPNMHVASLDRAAVDAAQRVVVLADHTKVGTDSMMQTVPTDRIDVLITDERADPGELDRIAAAGVEVRVAGDMRIAGDVGTAVEVPDAEAGQPAG</sequence>
<name>A0A6I2FC80_9MICO</name>
<dbReference type="PRINTS" id="PR00037">
    <property type="entry name" value="HTHLACR"/>
</dbReference>
<dbReference type="InterPro" id="IPR014036">
    <property type="entry name" value="DeoR-like_C"/>
</dbReference>
<feature type="domain" description="HTH deoR-type" evidence="5">
    <location>
        <begin position="3"/>
        <end position="58"/>
    </location>
</feature>
<keyword evidence="1" id="KW-0805">Transcription regulation</keyword>
<dbReference type="SUPFAM" id="SSF46785">
    <property type="entry name" value="Winged helix' DNA-binding domain"/>
    <property type="match status" value="1"/>
</dbReference>
<organism evidence="6 7">
    <name type="scientific">Agromyces agglutinans</name>
    <dbReference type="NCBI Taxonomy" id="2662258"/>
    <lineage>
        <taxon>Bacteria</taxon>
        <taxon>Bacillati</taxon>
        <taxon>Actinomycetota</taxon>
        <taxon>Actinomycetes</taxon>
        <taxon>Micrococcales</taxon>
        <taxon>Microbacteriaceae</taxon>
        <taxon>Agromyces</taxon>
    </lineage>
</organism>
<evidence type="ECO:0000256" key="1">
    <source>
        <dbReference type="ARBA" id="ARBA00023015"/>
    </source>
</evidence>
<accession>A0A6I2FC80</accession>
<dbReference type="Proteomes" id="UP000431080">
    <property type="component" value="Unassembled WGS sequence"/>
</dbReference>
<evidence type="ECO:0000256" key="3">
    <source>
        <dbReference type="ARBA" id="ARBA00023163"/>
    </source>
</evidence>
<evidence type="ECO:0000259" key="5">
    <source>
        <dbReference type="PROSITE" id="PS51000"/>
    </source>
</evidence>
<dbReference type="Pfam" id="PF08220">
    <property type="entry name" value="HTH_DeoR"/>
    <property type="match status" value="1"/>
</dbReference>
<dbReference type="PANTHER" id="PTHR30363:SF44">
    <property type="entry name" value="AGA OPERON TRANSCRIPTIONAL REPRESSOR-RELATED"/>
    <property type="match status" value="1"/>
</dbReference>
<dbReference type="SMART" id="SM01134">
    <property type="entry name" value="DeoRC"/>
    <property type="match status" value="1"/>
</dbReference>
<keyword evidence="7" id="KW-1185">Reference proteome</keyword>
<dbReference type="PROSITE" id="PS51000">
    <property type="entry name" value="HTH_DEOR_2"/>
    <property type="match status" value="1"/>
</dbReference>
<protein>
    <submittedName>
        <fullName evidence="6">DeoR family transcriptional regulator</fullName>
    </submittedName>
</protein>
<proteinExistence type="predicted"/>
<dbReference type="PANTHER" id="PTHR30363">
    <property type="entry name" value="HTH-TYPE TRANSCRIPTIONAL REGULATOR SRLR-RELATED"/>
    <property type="match status" value="1"/>
</dbReference>
<dbReference type="SUPFAM" id="SSF100950">
    <property type="entry name" value="NagB/RpiA/CoA transferase-like"/>
    <property type="match status" value="1"/>
</dbReference>
<dbReference type="GO" id="GO:0003700">
    <property type="term" value="F:DNA-binding transcription factor activity"/>
    <property type="evidence" value="ECO:0007669"/>
    <property type="project" value="InterPro"/>
</dbReference>
<dbReference type="Pfam" id="PF00455">
    <property type="entry name" value="DeoRC"/>
    <property type="match status" value="1"/>
</dbReference>
<dbReference type="InterPro" id="IPR001034">
    <property type="entry name" value="DeoR_HTH"/>
</dbReference>
<reference evidence="6 7" key="1">
    <citation type="submission" date="2019-10" db="EMBL/GenBank/DDBJ databases">
        <authorList>
            <person name="Nie G."/>
            <person name="Ming H."/>
            <person name="Yi B."/>
        </authorList>
    </citation>
    <scope>NUCLEOTIDE SEQUENCE [LARGE SCALE GENOMIC DNA]</scope>
    <source>
        <strain evidence="6 7">CFH 90414</strain>
    </source>
</reference>
<dbReference type="PROSITE" id="PS50987">
    <property type="entry name" value="HTH_ARSR_2"/>
    <property type="match status" value="1"/>
</dbReference>
<dbReference type="InterPro" id="IPR037171">
    <property type="entry name" value="NagB/RpiA_transferase-like"/>
</dbReference>
<dbReference type="RefSeq" id="WP_312855074.1">
    <property type="nucleotide sequence ID" value="NZ_WJIF01000005.1"/>
</dbReference>
<dbReference type="SMART" id="SM00420">
    <property type="entry name" value="HTH_DEOR"/>
    <property type="match status" value="1"/>
</dbReference>
<gene>
    <name evidence="6" type="ORF">GE115_10540</name>
</gene>
<dbReference type="InterPro" id="IPR050313">
    <property type="entry name" value="Carb_Metab_HTH_regulators"/>
</dbReference>
<evidence type="ECO:0000259" key="4">
    <source>
        <dbReference type="PROSITE" id="PS50987"/>
    </source>
</evidence>
<comment type="caution">
    <text evidence="6">The sequence shown here is derived from an EMBL/GenBank/DDBJ whole genome shotgun (WGS) entry which is preliminary data.</text>
</comment>